<keyword evidence="7 8" id="KW-0472">Membrane</keyword>
<feature type="domain" description="ABC transporter" evidence="9">
    <location>
        <begin position="605"/>
        <end position="853"/>
    </location>
</feature>
<dbReference type="SMART" id="SM00382">
    <property type="entry name" value="AAA"/>
    <property type="match status" value="2"/>
</dbReference>
<dbReference type="InterPro" id="IPR027417">
    <property type="entry name" value="P-loop_NTPase"/>
</dbReference>
<dbReference type="Pfam" id="PF24357">
    <property type="entry name" value="TMD0_ABC"/>
    <property type="match status" value="1"/>
</dbReference>
<keyword evidence="4" id="KW-0547">Nucleotide-binding</keyword>
<feature type="transmembrane region" description="Helical" evidence="8">
    <location>
        <begin position="410"/>
        <end position="431"/>
    </location>
</feature>
<dbReference type="EMBL" id="JAGTJQ010000001">
    <property type="protein sequence ID" value="KAH7040858.1"/>
    <property type="molecule type" value="Genomic_DNA"/>
</dbReference>
<keyword evidence="11" id="KW-0378">Hydrolase</keyword>
<dbReference type="InterPro" id="IPR056227">
    <property type="entry name" value="TMD0_ABC"/>
</dbReference>
<dbReference type="SUPFAM" id="SSF52540">
    <property type="entry name" value="P-loop containing nucleoside triphosphate hydrolases"/>
    <property type="match status" value="2"/>
</dbReference>
<evidence type="ECO:0000256" key="4">
    <source>
        <dbReference type="ARBA" id="ARBA00022741"/>
    </source>
</evidence>
<comment type="caution">
    <text evidence="11">The sequence shown here is derived from an EMBL/GenBank/DDBJ whole genome shotgun (WGS) entry which is preliminary data.</text>
</comment>
<dbReference type="RefSeq" id="XP_046018913.1">
    <property type="nucleotide sequence ID" value="XM_046160788.1"/>
</dbReference>
<feature type="transmembrane region" description="Helical" evidence="8">
    <location>
        <begin position="127"/>
        <end position="147"/>
    </location>
</feature>
<dbReference type="InterPro" id="IPR003593">
    <property type="entry name" value="AAA+_ATPase"/>
</dbReference>
<feature type="domain" description="ABC transmembrane type-1" evidence="10">
    <location>
        <begin position="931"/>
        <end position="1210"/>
    </location>
</feature>
<dbReference type="OrthoDB" id="6500128at2759"/>
<feature type="transmembrane region" description="Helical" evidence="8">
    <location>
        <begin position="73"/>
        <end position="90"/>
    </location>
</feature>
<dbReference type="Pfam" id="PF00664">
    <property type="entry name" value="ABC_membrane"/>
    <property type="match status" value="1"/>
</dbReference>
<comment type="subcellular location">
    <subcellularLocation>
        <location evidence="1">Membrane</location>
        <topology evidence="1">Multi-pass membrane protein</topology>
    </subcellularLocation>
</comment>
<dbReference type="Proteomes" id="UP000756346">
    <property type="component" value="Unassembled WGS sequence"/>
</dbReference>
<feature type="transmembrane region" description="Helical" evidence="8">
    <location>
        <begin position="1070"/>
        <end position="1090"/>
    </location>
</feature>
<dbReference type="PROSITE" id="PS50929">
    <property type="entry name" value="ABC_TM1F"/>
    <property type="match status" value="2"/>
</dbReference>
<feature type="transmembrane region" description="Helical" evidence="8">
    <location>
        <begin position="496"/>
        <end position="517"/>
    </location>
</feature>
<feature type="transmembrane region" description="Helical" evidence="8">
    <location>
        <begin position="1183"/>
        <end position="1208"/>
    </location>
</feature>
<keyword evidence="6 8" id="KW-1133">Transmembrane helix</keyword>
<protein>
    <submittedName>
        <fullName evidence="11">P-loop containing nucleoside triphosphate hydrolase protein</fullName>
    </submittedName>
</protein>
<dbReference type="CDD" id="cd18579">
    <property type="entry name" value="ABC_6TM_ABCC_D1"/>
    <property type="match status" value="1"/>
</dbReference>
<feature type="transmembrane region" description="Helical" evidence="8">
    <location>
        <begin position="386"/>
        <end position="404"/>
    </location>
</feature>
<organism evidence="11 12">
    <name type="scientific">Microdochium trichocladiopsis</name>
    <dbReference type="NCBI Taxonomy" id="1682393"/>
    <lineage>
        <taxon>Eukaryota</taxon>
        <taxon>Fungi</taxon>
        <taxon>Dikarya</taxon>
        <taxon>Ascomycota</taxon>
        <taxon>Pezizomycotina</taxon>
        <taxon>Sordariomycetes</taxon>
        <taxon>Xylariomycetidae</taxon>
        <taxon>Xylariales</taxon>
        <taxon>Microdochiaceae</taxon>
        <taxon>Microdochium</taxon>
    </lineage>
</organism>
<feature type="transmembrane region" description="Helical" evidence="8">
    <location>
        <begin position="523"/>
        <end position="543"/>
    </location>
</feature>
<dbReference type="GO" id="GO:0016020">
    <property type="term" value="C:membrane"/>
    <property type="evidence" value="ECO:0007669"/>
    <property type="project" value="UniProtKB-SubCell"/>
</dbReference>
<dbReference type="FunFam" id="1.20.1560.10:FF:000055">
    <property type="entry name" value="ABC multidrug transporter (Eurofung)"/>
    <property type="match status" value="1"/>
</dbReference>
<dbReference type="GO" id="GO:0005524">
    <property type="term" value="F:ATP binding"/>
    <property type="evidence" value="ECO:0007669"/>
    <property type="project" value="UniProtKB-KW"/>
</dbReference>
<feature type="transmembrane region" description="Helical" evidence="8">
    <location>
        <begin position="96"/>
        <end position="115"/>
    </location>
</feature>
<feature type="transmembrane region" description="Helical" evidence="8">
    <location>
        <begin position="159"/>
        <end position="177"/>
    </location>
</feature>
<dbReference type="PANTHER" id="PTHR24223">
    <property type="entry name" value="ATP-BINDING CASSETTE SUB-FAMILY C"/>
    <property type="match status" value="1"/>
</dbReference>
<keyword evidence="2" id="KW-0813">Transport</keyword>
<evidence type="ECO:0000256" key="1">
    <source>
        <dbReference type="ARBA" id="ARBA00004141"/>
    </source>
</evidence>
<dbReference type="InterPro" id="IPR050173">
    <property type="entry name" value="ABC_transporter_C-like"/>
</dbReference>
<dbReference type="FunFam" id="1.20.1560.10:FF:000066">
    <property type="entry name" value="ABC multidrug transporter (Eurofung)"/>
    <property type="match status" value="1"/>
</dbReference>
<feature type="transmembrane region" description="Helical" evidence="8">
    <location>
        <begin position="967"/>
        <end position="995"/>
    </location>
</feature>
<dbReference type="InterPro" id="IPR044746">
    <property type="entry name" value="ABCC_6TM_D1"/>
</dbReference>
<feature type="transmembrane region" description="Helical" evidence="8">
    <location>
        <begin position="312"/>
        <end position="335"/>
    </location>
</feature>
<dbReference type="GO" id="GO:0016887">
    <property type="term" value="F:ATP hydrolysis activity"/>
    <property type="evidence" value="ECO:0007669"/>
    <property type="project" value="InterPro"/>
</dbReference>
<evidence type="ECO:0000256" key="8">
    <source>
        <dbReference type="SAM" id="Phobius"/>
    </source>
</evidence>
<evidence type="ECO:0000256" key="5">
    <source>
        <dbReference type="ARBA" id="ARBA00022840"/>
    </source>
</evidence>
<reference evidence="11" key="1">
    <citation type="journal article" date="2021" name="Nat. Commun.">
        <title>Genetic determinants of endophytism in the Arabidopsis root mycobiome.</title>
        <authorList>
            <person name="Mesny F."/>
            <person name="Miyauchi S."/>
            <person name="Thiergart T."/>
            <person name="Pickel B."/>
            <person name="Atanasova L."/>
            <person name="Karlsson M."/>
            <person name="Huettel B."/>
            <person name="Barry K.W."/>
            <person name="Haridas S."/>
            <person name="Chen C."/>
            <person name="Bauer D."/>
            <person name="Andreopoulos W."/>
            <person name="Pangilinan J."/>
            <person name="LaButti K."/>
            <person name="Riley R."/>
            <person name="Lipzen A."/>
            <person name="Clum A."/>
            <person name="Drula E."/>
            <person name="Henrissat B."/>
            <person name="Kohler A."/>
            <person name="Grigoriev I.V."/>
            <person name="Martin F.M."/>
            <person name="Hacquard S."/>
        </authorList>
    </citation>
    <scope>NUCLEOTIDE SEQUENCE</scope>
    <source>
        <strain evidence="11">MPI-CAGE-CH-0230</strain>
    </source>
</reference>
<evidence type="ECO:0000259" key="10">
    <source>
        <dbReference type="PROSITE" id="PS50929"/>
    </source>
</evidence>
<evidence type="ECO:0000256" key="2">
    <source>
        <dbReference type="ARBA" id="ARBA00022448"/>
    </source>
</evidence>
<dbReference type="CDD" id="cd03250">
    <property type="entry name" value="ABCC_MRP_domain1"/>
    <property type="match status" value="1"/>
</dbReference>
<dbReference type="Gene3D" id="1.20.1560.10">
    <property type="entry name" value="ABC transporter type 1, transmembrane domain"/>
    <property type="match status" value="2"/>
</dbReference>
<dbReference type="InterPro" id="IPR011527">
    <property type="entry name" value="ABC1_TM_dom"/>
</dbReference>
<dbReference type="PANTHER" id="PTHR24223:SF345">
    <property type="entry name" value="ABC MULTIDRUG TRANSPORTER (EUROFUNG)"/>
    <property type="match status" value="1"/>
</dbReference>
<accession>A0A9P9BW02</accession>
<dbReference type="CDD" id="cd18580">
    <property type="entry name" value="ABC_6TM_ABCC_D2"/>
    <property type="match status" value="1"/>
</dbReference>
<dbReference type="InterPro" id="IPR044726">
    <property type="entry name" value="ABCC_6TM_D2"/>
</dbReference>
<dbReference type="SUPFAM" id="SSF90123">
    <property type="entry name" value="ABC transporter transmembrane region"/>
    <property type="match status" value="2"/>
</dbReference>
<dbReference type="InterPro" id="IPR003439">
    <property type="entry name" value="ABC_transporter-like_ATP-bd"/>
</dbReference>
<feature type="transmembrane region" description="Helical" evidence="8">
    <location>
        <begin position="1157"/>
        <end position="1177"/>
    </location>
</feature>
<dbReference type="GO" id="GO:0140359">
    <property type="term" value="F:ABC-type transporter activity"/>
    <property type="evidence" value="ECO:0007669"/>
    <property type="project" value="InterPro"/>
</dbReference>
<name>A0A9P9BW02_9PEZI</name>
<evidence type="ECO:0000256" key="3">
    <source>
        <dbReference type="ARBA" id="ARBA00022692"/>
    </source>
</evidence>
<dbReference type="Pfam" id="PF00005">
    <property type="entry name" value="ABC_tran"/>
    <property type="match status" value="2"/>
</dbReference>
<sequence>MSFSACASDLSLGPQVRGCRDDFDFTVKFEQLFFSILPASIYILVATWRIFLLRRRPIVIAGSRFQYAKLAAIVLYAVFELALLVLAGLYPFPASAAAIAASVLRLSAALCMILLSTLDHARSVRPSVVLSAYVFTTVVLDIAQARTLWLASITSSERAYASVFSTTLAVKVAVLFLEAQQKSRWAKEDMRDCSPEETSGMYSLGVFFWLNKLFLLGYGKILQIPDLYSLDRKLAADHAQEMLRPHLKIEEMRGQKYGLIRVLCRSLGTYLLLPIPFRLAMTAFTFCQPLFIEALLSHLSSPEDGNSKQQGYGLIGASGLVYFGISISTAFYWYFQFRMLAALRSCLVSSIYKHATAVRITTGDDGAALTLMSADIERITMGLRMLHELWACLIETGLASWLLYTKLGAAFVVPLVAVMICAGFMSILVRYTGPSQKAWMAGVQKRVGLTSTVIAAMKNLKISGLAVPIAEYVQKLRTDELASGSRYRSLGTASAILAYTPITVAPFLTFALAGGSYGPAQLFTSLAYITLLTQPFSVLFQFLPQIVSAAACMERIQTFLEKEEREDYRRFPALEYTSEKKGPEVVPTDEKAIPSTTAAADTAAIVVENASFGWDKDTMALKNISMRVPRSGLTMVVGPIASGKSTLCKALLGEMPFSTGGSVTFSSSAHGARTGFCEQTPFLSNATVRENIVGFAPFDAARYAEVVSATMLEVDLDTLPLRDETNVGSNGITLSGGQKQRVALARALYLHTDLLVLDDVFSGLDADTEDQVFQRVFAPAGMTGTEEEGKGSGGGGGLLARRGATVVLCTHSVRHLPFSQHVVALGADGTVVEQGSFAELDAAQGYVRSLQVKSASSLSSSSSAASLASSDITRPVTSPSAGATEAAAKGALLTKVKSTVSENDMEQKARQTGDKTVYKHYAASLGSIVSIAFIFFSIMFGGFSSFPPVWLSLWTQDSASAQPAHAMGYWVGLYALFQMLGLIALLGQCYAVFIVGVRRSGKYLHHEALHTLVHAPLRYFTTTDQGVTTNLFSQDLNIIDTQLPMSLMNFVATAFTAVGQAVVMCISSPYLAAGYPFLLALIYIVQKFYLRTSRQLRILDLEAKSPLYTHFLDTTKGLVTLRAHGQVQDDRAKNSNLLNTSQRPAYLLMMIQHWLELVLHLVVMGLALILVGLAVTVRSSAGFTGASLITIMMFSENLMVLVQFWTMFETSIGAIARLRAFATVKPEDRDGEDVRPDEAWPPRGAITLDNVSASYGTDSPDETPNLALREVTLEIKPGEKVAICGRTGSGKSSLIALLLKLLDPTPETNDGVRIDGVDVATLDRQVLRQCIISVPQDTVFLPDGTSFLDNIDPLGAGTAADAQSVLETVGLWTFVSEHGGLEAGMTAEAFSQGQRQLFSLARAVLRRRVRARRLGINDFSAKQTDGSLTSTDGGVLLLDEVSSSVDQDTEKTMQEIISHEFRSYTVVAVSHHLDMIMDFDRVVVMDRGLVAEVGRPRELVQTEGSRFGDLYALGGKV</sequence>
<feature type="transmembrane region" description="Helical" evidence="8">
    <location>
        <begin position="270"/>
        <end position="292"/>
    </location>
</feature>
<feature type="transmembrane region" description="Helical" evidence="8">
    <location>
        <begin position="32"/>
        <end position="52"/>
    </location>
</feature>
<gene>
    <name evidence="11" type="ORF">B0I36DRAFT_379741</name>
</gene>
<keyword evidence="3 8" id="KW-0812">Transmembrane</keyword>
<dbReference type="Gene3D" id="3.40.50.300">
    <property type="entry name" value="P-loop containing nucleotide triphosphate hydrolases"/>
    <property type="match status" value="2"/>
</dbReference>
<feature type="domain" description="ABC transporter" evidence="9">
    <location>
        <begin position="1246"/>
        <end position="1512"/>
    </location>
</feature>
<evidence type="ECO:0000256" key="6">
    <source>
        <dbReference type="ARBA" id="ARBA00022989"/>
    </source>
</evidence>
<dbReference type="PROSITE" id="PS00211">
    <property type="entry name" value="ABC_TRANSPORTER_1"/>
    <property type="match status" value="2"/>
</dbReference>
<keyword evidence="5" id="KW-0067">ATP-binding</keyword>
<feature type="domain" description="ABC transmembrane type-1" evidence="10">
    <location>
        <begin position="277"/>
        <end position="548"/>
    </location>
</feature>
<feature type="transmembrane region" description="Helical" evidence="8">
    <location>
        <begin position="925"/>
        <end position="947"/>
    </location>
</feature>
<keyword evidence="12" id="KW-1185">Reference proteome</keyword>
<dbReference type="InterPro" id="IPR017871">
    <property type="entry name" value="ABC_transporter-like_CS"/>
</dbReference>
<dbReference type="InterPro" id="IPR036640">
    <property type="entry name" value="ABC1_TM_sf"/>
</dbReference>
<evidence type="ECO:0000313" key="11">
    <source>
        <dbReference type="EMBL" id="KAH7040858.1"/>
    </source>
</evidence>
<evidence type="ECO:0000313" key="12">
    <source>
        <dbReference type="Proteomes" id="UP000756346"/>
    </source>
</evidence>
<evidence type="ECO:0000256" key="7">
    <source>
        <dbReference type="ARBA" id="ARBA00023136"/>
    </source>
</evidence>
<proteinExistence type="predicted"/>
<dbReference type="GeneID" id="70190334"/>
<evidence type="ECO:0000259" key="9">
    <source>
        <dbReference type="PROSITE" id="PS50893"/>
    </source>
</evidence>
<dbReference type="PROSITE" id="PS50893">
    <property type="entry name" value="ABC_TRANSPORTER_2"/>
    <property type="match status" value="2"/>
</dbReference>